<dbReference type="Gene3D" id="2.60.40.740">
    <property type="match status" value="4"/>
</dbReference>
<feature type="domain" description="PKD/Chitinase" evidence="3">
    <location>
        <begin position="79"/>
        <end position="149"/>
    </location>
</feature>
<evidence type="ECO:0000256" key="2">
    <source>
        <dbReference type="SAM" id="MobiDB-lite"/>
    </source>
</evidence>
<evidence type="ECO:0000313" key="5">
    <source>
        <dbReference type="Proteomes" id="UP001269081"/>
    </source>
</evidence>
<organism evidence="4 5">
    <name type="scientific">Flavobacterium piscis</name>
    <dbReference type="NCBI Taxonomy" id="1114874"/>
    <lineage>
        <taxon>Bacteria</taxon>
        <taxon>Pseudomonadati</taxon>
        <taxon>Bacteroidota</taxon>
        <taxon>Flavobacteriia</taxon>
        <taxon>Flavobacteriales</taxon>
        <taxon>Flavobacteriaceae</taxon>
        <taxon>Flavobacterium</taxon>
    </lineage>
</organism>
<keyword evidence="1" id="KW-0732">Signal</keyword>
<dbReference type="NCBIfam" id="TIGR04183">
    <property type="entry name" value="Por_Secre_tail"/>
    <property type="match status" value="1"/>
</dbReference>
<feature type="non-terminal residue" evidence="4">
    <location>
        <position position="1"/>
    </location>
</feature>
<dbReference type="Pfam" id="PF13573">
    <property type="entry name" value="SprB"/>
    <property type="match status" value="4"/>
</dbReference>
<dbReference type="RefSeq" id="WP_310284488.1">
    <property type="nucleotide sequence ID" value="NZ_JAVDWQ010000032.1"/>
</dbReference>
<accession>A0ABU1YGN4</accession>
<gene>
    <name evidence="4" type="ORF">J2W48_004676</name>
</gene>
<comment type="caution">
    <text evidence="4">The sequence shown here is derived from an EMBL/GenBank/DDBJ whole genome shotgun (WGS) entry which is preliminary data.</text>
</comment>
<dbReference type="Proteomes" id="UP001269081">
    <property type="component" value="Unassembled WGS sequence"/>
</dbReference>
<feature type="domain" description="PKD/Chitinase" evidence="3">
    <location>
        <begin position="156"/>
        <end position="226"/>
    </location>
</feature>
<feature type="region of interest" description="Disordered" evidence="2">
    <location>
        <begin position="1"/>
        <end position="24"/>
    </location>
</feature>
<reference evidence="4 5" key="1">
    <citation type="submission" date="2023-07" db="EMBL/GenBank/DDBJ databases">
        <title>Sorghum-associated microbial communities from plants grown in Nebraska, USA.</title>
        <authorList>
            <person name="Schachtman D."/>
        </authorList>
    </citation>
    <scope>NUCLEOTIDE SEQUENCE [LARGE SCALE GENOMIC DNA]</scope>
    <source>
        <strain evidence="4 5">4129</strain>
    </source>
</reference>
<dbReference type="Pfam" id="PF18962">
    <property type="entry name" value="Por_Secre_tail"/>
    <property type="match status" value="1"/>
</dbReference>
<evidence type="ECO:0000259" key="3">
    <source>
        <dbReference type="SMART" id="SM00089"/>
    </source>
</evidence>
<feature type="domain" description="PKD/Chitinase" evidence="3">
    <location>
        <begin position="233"/>
        <end position="303"/>
    </location>
</feature>
<proteinExistence type="predicted"/>
<evidence type="ECO:0000313" key="4">
    <source>
        <dbReference type="EMBL" id="MDR7212711.1"/>
    </source>
</evidence>
<evidence type="ECO:0000256" key="1">
    <source>
        <dbReference type="ARBA" id="ARBA00022729"/>
    </source>
</evidence>
<protein>
    <recommendedName>
        <fullName evidence="3">PKD/Chitinase domain-containing protein</fullName>
    </recommendedName>
</protein>
<dbReference type="SMART" id="SM00089">
    <property type="entry name" value="PKD"/>
    <property type="match status" value="4"/>
</dbReference>
<keyword evidence="5" id="KW-1185">Reference proteome</keyword>
<dbReference type="InterPro" id="IPR026444">
    <property type="entry name" value="Secre_tail"/>
</dbReference>
<dbReference type="InterPro" id="IPR022409">
    <property type="entry name" value="PKD/Chitinase_dom"/>
</dbReference>
<name>A0ABU1YGN4_9FLAO</name>
<dbReference type="EMBL" id="JAVDWQ010000032">
    <property type="protein sequence ID" value="MDR7212711.1"/>
    <property type="molecule type" value="Genomic_DNA"/>
</dbReference>
<sequence length="457" mass="45555">ATGSQTNVSCNGGTNGSASVSPSGGTPGYTYSWSPSGGTAATATGLAAGSYTVTITDANGCTATRNYTITQPSAISTATGSQTNVSCNGGTNGSASVSPSGGTPGYTYSWSPSGGTAATATGLAAGSYTVTVTDANGCTATRNYTITQPTAISTATGSQTNVSCNGGTNGSASVSPSGGTPGYTYSWSPSGGTAATATGLAAGSYTVTVTDANGCTATRNYTITQPTAISTATGSQTNVSCNGGTNGSASVSPSGGTPGYTYSWSPSGGTAATATGLAAGSYTVTITDANGCTATRNYTITEPAAIISTTTLAGETITADQAGATYQWFECPGTIISGETGQTFTPTVNGSYGVTITMGGCDATSSCVLINTLANPDFEVKSKFIMYPNPSKGIINIQCDYDGDLNIINQLEQTIKTVKVSSDVINTINISYLADGIYFINEQKENKTVTHKLILKK</sequence>
<dbReference type="InterPro" id="IPR025667">
    <property type="entry name" value="SprB_repeat"/>
</dbReference>
<feature type="domain" description="PKD/Chitinase" evidence="3">
    <location>
        <begin position="2"/>
        <end position="72"/>
    </location>
</feature>